<dbReference type="Proteomes" id="UP000818624">
    <property type="component" value="Chromosome 3"/>
</dbReference>
<feature type="region of interest" description="Disordered" evidence="1">
    <location>
        <begin position="107"/>
        <end position="133"/>
    </location>
</feature>
<accession>A0ABY8ES38</accession>
<evidence type="ECO:0000313" key="3">
    <source>
        <dbReference type="Proteomes" id="UP000818624"/>
    </source>
</evidence>
<evidence type="ECO:0000313" key="2">
    <source>
        <dbReference type="EMBL" id="WFD48376.1"/>
    </source>
</evidence>
<name>A0ABY8ES38_MALFU</name>
<evidence type="ECO:0000256" key="1">
    <source>
        <dbReference type="SAM" id="MobiDB-lite"/>
    </source>
</evidence>
<sequence length="133" mass="15160">MSRRVHKGGTDTAAIRARLRERCRAQLELERGQRRAQAVANARAPSSTWWADAVHAEAHQSPALSEEVIGQILREEYERTREMYEKDGAEALGEPDIDQMLLLEEEIRNERDTNPPRPRPAASQEAHAMDMDM</sequence>
<proteinExistence type="predicted"/>
<reference evidence="2 3" key="1">
    <citation type="journal article" date="2020" name="Elife">
        <title>Loss of centromere function drives karyotype evolution in closely related Malassezia species.</title>
        <authorList>
            <person name="Sankaranarayanan S.R."/>
            <person name="Ianiri G."/>
            <person name="Coelho M.A."/>
            <person name="Reza M.H."/>
            <person name="Thimmappa B.C."/>
            <person name="Ganguly P."/>
            <person name="Vadnala R.N."/>
            <person name="Sun S."/>
            <person name="Siddharthan R."/>
            <person name="Tellgren-Roth C."/>
            <person name="Dawson T.L."/>
            <person name="Heitman J."/>
            <person name="Sanyal K."/>
        </authorList>
    </citation>
    <scope>NUCLEOTIDE SEQUENCE [LARGE SCALE GENOMIC DNA]</scope>
    <source>
        <strain evidence="2">CBS14141</strain>
    </source>
</reference>
<dbReference type="EMBL" id="CP046236">
    <property type="protein sequence ID" value="WFD48376.1"/>
    <property type="molecule type" value="Genomic_DNA"/>
</dbReference>
<keyword evidence="3" id="KW-1185">Reference proteome</keyword>
<gene>
    <name evidence="2" type="ORF">GLX27_003046</name>
</gene>
<protein>
    <submittedName>
        <fullName evidence="2">Uncharacterized protein</fullName>
    </submittedName>
</protein>
<organism evidence="2 3">
    <name type="scientific">Malassezia furfur</name>
    <name type="common">Pityriasis versicolor infection agent</name>
    <name type="synonym">Pityrosporum furfur</name>
    <dbReference type="NCBI Taxonomy" id="55194"/>
    <lineage>
        <taxon>Eukaryota</taxon>
        <taxon>Fungi</taxon>
        <taxon>Dikarya</taxon>
        <taxon>Basidiomycota</taxon>
        <taxon>Ustilaginomycotina</taxon>
        <taxon>Malasseziomycetes</taxon>
        <taxon>Malasseziales</taxon>
        <taxon>Malasseziaceae</taxon>
        <taxon>Malassezia</taxon>
    </lineage>
</organism>